<dbReference type="SUPFAM" id="SSF56112">
    <property type="entry name" value="Protein kinase-like (PK-like)"/>
    <property type="match status" value="1"/>
</dbReference>
<name>A0A2G8SQG5_9APHY</name>
<comment type="caution">
    <text evidence="1">The sequence shown here is derived from an EMBL/GenBank/DDBJ whole genome shotgun (WGS) entry which is preliminary data.</text>
</comment>
<evidence type="ECO:0000313" key="2">
    <source>
        <dbReference type="Proteomes" id="UP000230002"/>
    </source>
</evidence>
<sequence length="296" mass="34010">MLFRTSSLDIRMATPDDPLDDASWSTCEKWPRDVCGSDALSLLGDASMEVPVACTCIDRRDGIGSGETLLHLYPPVRVLARCLSLPPYSDDPWNHCCPTDFIHCPTHNVPRAVTPPLRRYDNFTFRRVGEAVDLFRQLFEGLEFLHRNYITHRDCTARHIAMHAECPWPQYYFTLSPASRVYEPYEEPLVFPRVCGDPTVPEFQAGPLSPHNPFQTDVYCLGNLVRRDFLEVFSNLDFMSDLVSEMVQADPSRRPPMDEVIDEFEAAVAGLSVKMLRRPLRRRRSRLVDFILRARF</sequence>
<dbReference type="Gene3D" id="1.10.510.10">
    <property type="entry name" value="Transferase(Phosphotransferase) domain 1"/>
    <property type="match status" value="1"/>
</dbReference>
<keyword evidence="2" id="KW-1185">Reference proteome</keyword>
<organism evidence="1 2">
    <name type="scientific">Ganoderma sinense ZZ0214-1</name>
    <dbReference type="NCBI Taxonomy" id="1077348"/>
    <lineage>
        <taxon>Eukaryota</taxon>
        <taxon>Fungi</taxon>
        <taxon>Dikarya</taxon>
        <taxon>Basidiomycota</taxon>
        <taxon>Agaricomycotina</taxon>
        <taxon>Agaricomycetes</taxon>
        <taxon>Polyporales</taxon>
        <taxon>Polyporaceae</taxon>
        <taxon>Ganoderma</taxon>
    </lineage>
</organism>
<protein>
    <recommendedName>
        <fullName evidence="3">Protein kinase domain-containing protein</fullName>
    </recommendedName>
</protein>
<accession>A0A2G8SQG5</accession>
<dbReference type="Proteomes" id="UP000230002">
    <property type="component" value="Unassembled WGS sequence"/>
</dbReference>
<dbReference type="AlphaFoldDB" id="A0A2G8SQG5"/>
<dbReference type="OrthoDB" id="5987198at2759"/>
<proteinExistence type="predicted"/>
<gene>
    <name evidence="1" type="ORF">GSI_01665</name>
</gene>
<evidence type="ECO:0008006" key="3">
    <source>
        <dbReference type="Google" id="ProtNLM"/>
    </source>
</evidence>
<dbReference type="EMBL" id="AYKW01000002">
    <property type="protein sequence ID" value="PIL36005.1"/>
    <property type="molecule type" value="Genomic_DNA"/>
</dbReference>
<dbReference type="InterPro" id="IPR011009">
    <property type="entry name" value="Kinase-like_dom_sf"/>
</dbReference>
<evidence type="ECO:0000313" key="1">
    <source>
        <dbReference type="EMBL" id="PIL36005.1"/>
    </source>
</evidence>
<reference evidence="1 2" key="1">
    <citation type="journal article" date="2015" name="Sci. Rep.">
        <title>Chromosome-level genome map provides insights into diverse defense mechanisms in the medicinal fungus Ganoderma sinense.</title>
        <authorList>
            <person name="Zhu Y."/>
            <person name="Xu J."/>
            <person name="Sun C."/>
            <person name="Zhou S."/>
            <person name="Xu H."/>
            <person name="Nelson D.R."/>
            <person name="Qian J."/>
            <person name="Song J."/>
            <person name="Luo H."/>
            <person name="Xiang L."/>
            <person name="Li Y."/>
            <person name="Xu Z."/>
            <person name="Ji A."/>
            <person name="Wang L."/>
            <person name="Lu S."/>
            <person name="Hayward A."/>
            <person name="Sun W."/>
            <person name="Li X."/>
            <person name="Schwartz D.C."/>
            <person name="Wang Y."/>
            <person name="Chen S."/>
        </authorList>
    </citation>
    <scope>NUCLEOTIDE SEQUENCE [LARGE SCALE GENOMIC DNA]</scope>
    <source>
        <strain evidence="1 2">ZZ0214-1</strain>
    </source>
</reference>
<dbReference type="STRING" id="1077348.A0A2G8SQG5"/>